<reference evidence="1" key="4">
    <citation type="submission" date="2025-09" db="UniProtKB">
        <authorList>
            <consortium name="Ensembl"/>
        </authorList>
    </citation>
    <scope>IDENTIFICATION</scope>
    <source>
        <strain evidence="1">C57BL/6J</strain>
    </source>
</reference>
<accession>A0A1Y7VP38</accession>
<proteinExistence type="predicted"/>
<dbReference type="Bgee" id="ENSMUSG00000028523">
    <property type="expression patterns" value="Expressed in blastoderm cell in morula and 45 other cell types or tissues"/>
</dbReference>
<dbReference type="ExpressionAtlas" id="A0A1Y7VP38">
    <property type="expression patterns" value="baseline and differential"/>
</dbReference>
<dbReference type="Antibodypedia" id="33388">
    <property type="antibodies" value="40 antibodies from 19 providers"/>
</dbReference>
<evidence type="ECO:0000313" key="2">
    <source>
        <dbReference type="MGI" id="MGI:1914594"/>
    </source>
</evidence>
<organism evidence="1 3">
    <name type="scientific">Mus musculus</name>
    <name type="common">Mouse</name>
    <dbReference type="NCBI Taxonomy" id="10090"/>
    <lineage>
        <taxon>Eukaryota</taxon>
        <taxon>Metazoa</taxon>
        <taxon>Chordata</taxon>
        <taxon>Craniata</taxon>
        <taxon>Vertebrata</taxon>
        <taxon>Euteleostomi</taxon>
        <taxon>Mammalia</taxon>
        <taxon>Eutheria</taxon>
        <taxon>Euarchontoglires</taxon>
        <taxon>Glires</taxon>
        <taxon>Rodentia</taxon>
        <taxon>Myomorpha</taxon>
        <taxon>Muroidea</taxon>
        <taxon>Muridae</taxon>
        <taxon>Murinae</taxon>
        <taxon>Mus</taxon>
        <taxon>Mus</taxon>
    </lineage>
</organism>
<gene>
    <name evidence="1 2" type="primary">Dynlt5</name>
    <name evidence="2" type="synonym">Tctex1d1</name>
</gene>
<protein>
    <submittedName>
        <fullName evidence="1">Dynein light chain Tctex-type 5</fullName>
    </submittedName>
</protein>
<evidence type="ECO:0000313" key="3">
    <source>
        <dbReference type="Proteomes" id="UP000000589"/>
    </source>
</evidence>
<dbReference type="Proteomes" id="UP000000589">
    <property type="component" value="Chromosome 4"/>
</dbReference>
<dbReference type="MGI" id="MGI:1914594">
    <property type="gene designation" value="Dynlt5"/>
</dbReference>
<reference evidence="1 3" key="2">
    <citation type="journal article" date="2011" name="PLoS Biol.">
        <title>Modernizing reference genome assemblies.</title>
        <authorList>
            <person name="Church D.M."/>
            <person name="Schneider V.A."/>
            <person name="Graves T."/>
            <person name="Auger K."/>
            <person name="Cunningham F."/>
            <person name="Bouk N."/>
            <person name="Chen H.C."/>
            <person name="Agarwala R."/>
            <person name="McLaren W.M."/>
            <person name="Ritchie G.R."/>
            <person name="Albracht D."/>
            <person name="Kremitzki M."/>
            <person name="Rock S."/>
            <person name="Kotkiewicz H."/>
            <person name="Kremitzki C."/>
            <person name="Wollam A."/>
            <person name="Trani L."/>
            <person name="Fulton L."/>
            <person name="Fulton R."/>
            <person name="Matthews L."/>
            <person name="Whitehead S."/>
            <person name="Chow W."/>
            <person name="Torrance J."/>
            <person name="Dunn M."/>
            <person name="Harden G."/>
            <person name="Threadgold G."/>
            <person name="Wood J."/>
            <person name="Collins J."/>
            <person name="Heath P."/>
            <person name="Griffiths G."/>
            <person name="Pelan S."/>
            <person name="Grafham D."/>
            <person name="Eichler E.E."/>
            <person name="Weinstock G."/>
            <person name="Mardis E.R."/>
            <person name="Wilson R.K."/>
            <person name="Howe K."/>
            <person name="Flicek P."/>
            <person name="Hubbard T."/>
        </authorList>
    </citation>
    <scope>NUCLEOTIDE SEQUENCE [LARGE SCALE GENOMIC DNA]</scope>
    <source>
        <strain evidence="1 3">C57BL/6J</strain>
    </source>
</reference>
<evidence type="ECO:0000313" key="1">
    <source>
        <dbReference type="Ensembl" id="ENSMUSP00000152803.2"/>
    </source>
</evidence>
<dbReference type="AlphaFoldDB" id="A0A1Y7VP38"/>
<reference evidence="1 3" key="1">
    <citation type="journal article" date="2009" name="PLoS Biol.">
        <title>Lineage-specific biology revealed by a finished genome assembly of the mouse.</title>
        <authorList>
            <consortium name="Mouse Genome Sequencing Consortium"/>
            <person name="Church D.M."/>
            <person name="Goodstadt L."/>
            <person name="Hillier L.W."/>
            <person name="Zody M.C."/>
            <person name="Goldstein S."/>
            <person name="She X."/>
            <person name="Bult C.J."/>
            <person name="Agarwala R."/>
            <person name="Cherry J.L."/>
            <person name="DiCuccio M."/>
            <person name="Hlavina W."/>
            <person name="Kapustin Y."/>
            <person name="Meric P."/>
            <person name="Maglott D."/>
            <person name="Birtle Z."/>
            <person name="Marques A.C."/>
            <person name="Graves T."/>
            <person name="Zhou S."/>
            <person name="Teague B."/>
            <person name="Potamousis K."/>
            <person name="Churas C."/>
            <person name="Place M."/>
            <person name="Herschleb J."/>
            <person name="Runnheim R."/>
            <person name="Forrest D."/>
            <person name="Amos-Landgraf J."/>
            <person name="Schwartz D.C."/>
            <person name="Cheng Z."/>
            <person name="Lindblad-Toh K."/>
            <person name="Eichler E.E."/>
            <person name="Ponting C.P."/>
        </authorList>
    </citation>
    <scope>NUCLEOTIDE SEQUENCE [LARGE SCALE GENOMIC DNA]</scope>
    <source>
        <strain evidence="1 3">C57BL/6J</strain>
    </source>
</reference>
<dbReference type="AGR" id="MGI:1914594"/>
<dbReference type="Ensembl" id="ENSMUST00000220547.2">
    <property type="protein sequence ID" value="ENSMUSP00000152803.2"/>
    <property type="gene ID" value="ENSMUSG00000028523.15"/>
</dbReference>
<dbReference type="GeneTree" id="ENSGT00940000160185"/>
<dbReference type="VEuPathDB" id="HostDB:ENSMUSG00000028523"/>
<keyword evidence="3" id="KW-1185">Reference proteome</keyword>
<sequence>MSALAKEKLFLAMKKRGSMCSPNNREFRQKEGHWRIKQFYICQSRA</sequence>
<name>A0A1Y7VP38_MOUSE</name>
<reference evidence="1" key="3">
    <citation type="submission" date="2025-08" db="UniProtKB">
        <authorList>
            <consortium name="Ensembl"/>
        </authorList>
    </citation>
    <scope>IDENTIFICATION</scope>
    <source>
        <strain evidence="1">C57BL/6J</strain>
    </source>
</reference>